<organism evidence="1">
    <name type="scientific">bioreactor metagenome</name>
    <dbReference type="NCBI Taxonomy" id="1076179"/>
    <lineage>
        <taxon>unclassified sequences</taxon>
        <taxon>metagenomes</taxon>
        <taxon>ecological metagenomes</taxon>
    </lineage>
</organism>
<protein>
    <submittedName>
        <fullName evidence="1">Uncharacterized protein</fullName>
    </submittedName>
</protein>
<accession>A0A645HJS2</accession>
<reference evidence="1" key="1">
    <citation type="submission" date="2019-08" db="EMBL/GenBank/DDBJ databases">
        <authorList>
            <person name="Kucharzyk K."/>
            <person name="Murdoch R.W."/>
            <person name="Higgins S."/>
            <person name="Loffler F."/>
        </authorList>
    </citation>
    <scope>NUCLEOTIDE SEQUENCE</scope>
</reference>
<comment type="caution">
    <text evidence="1">The sequence shown here is derived from an EMBL/GenBank/DDBJ whole genome shotgun (WGS) entry which is preliminary data.</text>
</comment>
<evidence type="ECO:0000313" key="1">
    <source>
        <dbReference type="EMBL" id="MPN39000.1"/>
    </source>
</evidence>
<gene>
    <name evidence="1" type="ORF">SDC9_186526</name>
</gene>
<dbReference type="AlphaFoldDB" id="A0A645HJS2"/>
<name>A0A645HJS2_9ZZZZ</name>
<dbReference type="EMBL" id="VSSQ01094567">
    <property type="protein sequence ID" value="MPN39000.1"/>
    <property type="molecule type" value="Genomic_DNA"/>
</dbReference>
<sequence length="130" mass="14747">MGRDGDLLRCVDEVKVAHQLADGGDHLRRQSARSAADHRRRRLLVQKPFAEFADRHILMFVIDPFADVVLDDARNLVLLIGHGGGVAQLRERHFGKDDLRGDPFLRVFRGDPGKFVARLLLVRFGHYLAQ</sequence>
<proteinExistence type="predicted"/>